<feature type="domain" description="HTH araC/xylS-type" evidence="4">
    <location>
        <begin position="194"/>
        <end position="292"/>
    </location>
</feature>
<dbReference type="Gene3D" id="2.60.120.10">
    <property type="entry name" value="Jelly Rolls"/>
    <property type="match status" value="1"/>
</dbReference>
<keyword evidence="6" id="KW-1185">Reference proteome</keyword>
<dbReference type="InterPro" id="IPR037923">
    <property type="entry name" value="HTH-like"/>
</dbReference>
<name>A0A927GQC3_9BACL</name>
<organism evidence="5 6">
    <name type="scientific">Paenibacillus sabuli</name>
    <dbReference type="NCBI Taxonomy" id="2772509"/>
    <lineage>
        <taxon>Bacteria</taxon>
        <taxon>Bacillati</taxon>
        <taxon>Bacillota</taxon>
        <taxon>Bacilli</taxon>
        <taxon>Bacillales</taxon>
        <taxon>Paenibacillaceae</taxon>
        <taxon>Paenibacillus</taxon>
    </lineage>
</organism>
<dbReference type="InterPro" id="IPR018062">
    <property type="entry name" value="HTH_AraC-typ_CS"/>
</dbReference>
<evidence type="ECO:0000259" key="4">
    <source>
        <dbReference type="PROSITE" id="PS01124"/>
    </source>
</evidence>
<dbReference type="SMART" id="SM00342">
    <property type="entry name" value="HTH_ARAC"/>
    <property type="match status" value="1"/>
</dbReference>
<dbReference type="PANTHER" id="PTHR43280:SF28">
    <property type="entry name" value="HTH-TYPE TRANSCRIPTIONAL ACTIVATOR RHAS"/>
    <property type="match status" value="1"/>
</dbReference>
<dbReference type="PROSITE" id="PS01124">
    <property type="entry name" value="HTH_ARAC_FAMILY_2"/>
    <property type="match status" value="1"/>
</dbReference>
<comment type="caution">
    <text evidence="5">The sequence shown here is derived from an EMBL/GenBank/DDBJ whole genome shotgun (WGS) entry which is preliminary data.</text>
</comment>
<keyword evidence="2" id="KW-0238">DNA-binding</keyword>
<dbReference type="InterPro" id="IPR020449">
    <property type="entry name" value="Tscrpt_reg_AraC-type_HTH"/>
</dbReference>
<dbReference type="Proteomes" id="UP000621560">
    <property type="component" value="Unassembled WGS sequence"/>
</dbReference>
<dbReference type="InterPro" id="IPR009057">
    <property type="entry name" value="Homeodomain-like_sf"/>
</dbReference>
<protein>
    <submittedName>
        <fullName evidence="5">Helix-turn-helix transcriptional regulator</fullName>
    </submittedName>
</protein>
<dbReference type="SUPFAM" id="SSF46689">
    <property type="entry name" value="Homeodomain-like"/>
    <property type="match status" value="2"/>
</dbReference>
<dbReference type="EMBL" id="JACXIZ010000008">
    <property type="protein sequence ID" value="MBD2844126.1"/>
    <property type="molecule type" value="Genomic_DNA"/>
</dbReference>
<accession>A0A927GQC3</accession>
<dbReference type="PANTHER" id="PTHR43280">
    <property type="entry name" value="ARAC-FAMILY TRANSCRIPTIONAL REGULATOR"/>
    <property type="match status" value="1"/>
</dbReference>
<evidence type="ECO:0000313" key="5">
    <source>
        <dbReference type="EMBL" id="MBD2844126.1"/>
    </source>
</evidence>
<dbReference type="AlphaFoldDB" id="A0A927GQC3"/>
<proteinExistence type="predicted"/>
<dbReference type="SUPFAM" id="SSF51215">
    <property type="entry name" value="Regulatory protein AraC"/>
    <property type="match status" value="1"/>
</dbReference>
<dbReference type="PRINTS" id="PR00032">
    <property type="entry name" value="HTHARAC"/>
</dbReference>
<dbReference type="GO" id="GO:0043565">
    <property type="term" value="F:sequence-specific DNA binding"/>
    <property type="evidence" value="ECO:0007669"/>
    <property type="project" value="InterPro"/>
</dbReference>
<keyword evidence="3" id="KW-0804">Transcription</keyword>
<evidence type="ECO:0000256" key="1">
    <source>
        <dbReference type="ARBA" id="ARBA00023015"/>
    </source>
</evidence>
<reference evidence="5" key="1">
    <citation type="submission" date="2020-09" db="EMBL/GenBank/DDBJ databases">
        <title>A novel bacterium of genus Paenibacillus, isolated from South China Sea.</title>
        <authorList>
            <person name="Huang H."/>
            <person name="Mo K."/>
            <person name="Hu Y."/>
        </authorList>
    </citation>
    <scope>NUCLEOTIDE SEQUENCE</scope>
    <source>
        <strain evidence="5">IB182496</strain>
    </source>
</reference>
<sequence length="299" mass="34633">MSGTQTENGTQTDARLIAANFGTLDEVVVEYLKRPGTYSMDADHFHAFYEIYYLVAGRRIYFVKDRTYTVEQGDLVFIDRSVLHKTISAGEDSIERVLLYFDERFLTRHGANQQAFLLSPFRQASPVLRLPRQEQLAADATLRRVISEIRERPTGFELVPARAAVELLLLAARYLERHEPLPLHLDTPIHGKISEVVRYINHHYEEPIKLQLLADRFYISPYHLSRMFKEVTGFSLTDYLTLTRVKEAQRLLRESELSITEVAAATGFNNFSHFGKTFKKITRLTPRDYRLQGEMARPY</sequence>
<gene>
    <name evidence="5" type="ORF">IDH44_02915</name>
</gene>
<dbReference type="PROSITE" id="PS00041">
    <property type="entry name" value="HTH_ARAC_FAMILY_1"/>
    <property type="match status" value="1"/>
</dbReference>
<dbReference type="GO" id="GO:0003700">
    <property type="term" value="F:DNA-binding transcription factor activity"/>
    <property type="evidence" value="ECO:0007669"/>
    <property type="project" value="InterPro"/>
</dbReference>
<dbReference type="Pfam" id="PF02311">
    <property type="entry name" value="AraC_binding"/>
    <property type="match status" value="1"/>
</dbReference>
<dbReference type="InterPro" id="IPR018060">
    <property type="entry name" value="HTH_AraC"/>
</dbReference>
<dbReference type="InterPro" id="IPR003313">
    <property type="entry name" value="AraC-bd"/>
</dbReference>
<dbReference type="RefSeq" id="WP_190914531.1">
    <property type="nucleotide sequence ID" value="NZ_JACXIZ010000008.1"/>
</dbReference>
<dbReference type="Gene3D" id="1.10.10.60">
    <property type="entry name" value="Homeodomain-like"/>
    <property type="match status" value="2"/>
</dbReference>
<dbReference type="InterPro" id="IPR014710">
    <property type="entry name" value="RmlC-like_jellyroll"/>
</dbReference>
<keyword evidence="1" id="KW-0805">Transcription regulation</keyword>
<dbReference type="Pfam" id="PF12833">
    <property type="entry name" value="HTH_18"/>
    <property type="match status" value="1"/>
</dbReference>
<evidence type="ECO:0000256" key="2">
    <source>
        <dbReference type="ARBA" id="ARBA00023125"/>
    </source>
</evidence>
<evidence type="ECO:0000256" key="3">
    <source>
        <dbReference type="ARBA" id="ARBA00023163"/>
    </source>
</evidence>
<evidence type="ECO:0000313" key="6">
    <source>
        <dbReference type="Proteomes" id="UP000621560"/>
    </source>
</evidence>